<protein>
    <submittedName>
        <fullName evidence="1">Uncharacterized protein</fullName>
    </submittedName>
</protein>
<dbReference type="OrthoDB" id="1360222at2"/>
<sequence>MTQRQYKGTDAQMLMASSQIAERGIEHVDILSARRPQWKSPFFLDLKSRISTAFDKNIGVDILSQIKEATATVTDTIATAHRGIMDLKVEIEVGFRKNPTRMDALLILLGYNKLPKKNTTQAGYVNMLQTLKSNLTPEVKTELVQAGANPTAIDSLLQQAVQLIEANDRQESLKVNRKTVNSVNVEELNDIYDEVISVCKLVSTYFADNKVLVDQFNFTNALKAQGYVPSVKKTNPTTPPTK</sequence>
<organism evidence="1 2">
    <name type="scientific">Acetobacteroides hydrogenigenes</name>
    <dbReference type="NCBI Taxonomy" id="979970"/>
    <lineage>
        <taxon>Bacteria</taxon>
        <taxon>Pseudomonadati</taxon>
        <taxon>Bacteroidota</taxon>
        <taxon>Bacteroidia</taxon>
        <taxon>Bacteroidales</taxon>
        <taxon>Rikenellaceae</taxon>
        <taxon>Acetobacteroides</taxon>
    </lineage>
</organism>
<accession>A0A4R2F163</accession>
<comment type="caution">
    <text evidence="1">The sequence shown here is derived from an EMBL/GenBank/DDBJ whole genome shotgun (WGS) entry which is preliminary data.</text>
</comment>
<dbReference type="Proteomes" id="UP000294830">
    <property type="component" value="Unassembled WGS sequence"/>
</dbReference>
<dbReference type="AlphaFoldDB" id="A0A4R2F163"/>
<proteinExistence type="predicted"/>
<evidence type="ECO:0000313" key="1">
    <source>
        <dbReference type="EMBL" id="TCN70709.1"/>
    </source>
</evidence>
<dbReference type="EMBL" id="SLWB01000003">
    <property type="protein sequence ID" value="TCN70709.1"/>
    <property type="molecule type" value="Genomic_DNA"/>
</dbReference>
<keyword evidence="2" id="KW-1185">Reference proteome</keyword>
<name>A0A4R2F163_9BACT</name>
<dbReference type="RefSeq" id="WP_131838565.1">
    <property type="nucleotide sequence ID" value="NZ_SLWB01000003.1"/>
</dbReference>
<reference evidence="1 2" key="1">
    <citation type="submission" date="2019-03" db="EMBL/GenBank/DDBJ databases">
        <title>Genomic Encyclopedia of Archaeal and Bacterial Type Strains, Phase II (KMG-II): from individual species to whole genera.</title>
        <authorList>
            <person name="Goeker M."/>
        </authorList>
    </citation>
    <scope>NUCLEOTIDE SEQUENCE [LARGE SCALE GENOMIC DNA]</scope>
    <source>
        <strain evidence="1 2">RL-C</strain>
    </source>
</reference>
<gene>
    <name evidence="1" type="ORF">CLV25_103233</name>
</gene>
<evidence type="ECO:0000313" key="2">
    <source>
        <dbReference type="Proteomes" id="UP000294830"/>
    </source>
</evidence>